<evidence type="ECO:0000313" key="5">
    <source>
        <dbReference type="EMBL" id="CCM65580.1"/>
    </source>
</evidence>
<keyword evidence="6" id="KW-1185">Reference proteome</keyword>
<keyword evidence="2" id="KW-0223">Dioxygenase</keyword>
<gene>
    <name evidence="5" type="ORF">BN381_80110</name>
</gene>
<dbReference type="OrthoDB" id="21665at2"/>
<dbReference type="AlphaFoldDB" id="R4Z4G0"/>
<dbReference type="RefSeq" id="WP_012230409.1">
    <property type="nucleotide sequence ID" value="NZ_HG422565.1"/>
</dbReference>
<dbReference type="Pfam" id="PF05118">
    <property type="entry name" value="Asp_Arg_Hydrox"/>
    <property type="match status" value="1"/>
</dbReference>
<proteinExistence type="inferred from homology"/>
<dbReference type="STRING" id="1229780.BN381_80110"/>
<dbReference type="Proteomes" id="UP000018291">
    <property type="component" value="Unassembled WGS sequence"/>
</dbReference>
<evidence type="ECO:0000313" key="6">
    <source>
        <dbReference type="Proteomes" id="UP000018291"/>
    </source>
</evidence>
<dbReference type="EMBL" id="CANL01000078">
    <property type="protein sequence ID" value="CCM65580.1"/>
    <property type="molecule type" value="Genomic_DNA"/>
</dbReference>
<evidence type="ECO:0000256" key="2">
    <source>
        <dbReference type="ARBA" id="ARBA00022964"/>
    </source>
</evidence>
<dbReference type="HOGENOM" id="CLU_071783_1_1_11"/>
<dbReference type="eggNOG" id="COG3555">
    <property type="taxonomic scope" value="Bacteria"/>
</dbReference>
<dbReference type="GO" id="GO:0051213">
    <property type="term" value="F:dioxygenase activity"/>
    <property type="evidence" value="ECO:0007669"/>
    <property type="project" value="UniProtKB-KW"/>
</dbReference>
<evidence type="ECO:0000256" key="3">
    <source>
        <dbReference type="ARBA" id="ARBA00023002"/>
    </source>
</evidence>
<dbReference type="InterPro" id="IPR027443">
    <property type="entry name" value="IPNS-like_sf"/>
</dbReference>
<dbReference type="InterPro" id="IPR051821">
    <property type="entry name" value="Asp/Asn_beta-hydroxylase"/>
</dbReference>
<sequence length="248" mass="28548">MALSRAQAFVTKWWLALRHNLPFAWVYGVNVIWWLTLDRRPFEDPAEFAGVAELEEAWPEIREEFDRLRAATHTPMFGAIDPGQARLATDRWRAVLLWFWGQPSRTNLAECPRTAEVLSHIDGLQTALHSSLAPKASLPWHMGPYAGVLRVHLGIDVPPGGQCGIQVGRQRRYWRNGGLLVFDDTYPHTAWNHSDEERVVLFIDIVRPMPHRWQRRLNAAVLKHLSRTERIRGAAQRGDDLMRSEPEN</sequence>
<dbReference type="PANTHER" id="PTHR46332">
    <property type="entry name" value="ASPARTATE BETA-HYDROXYLASE DOMAIN-CONTAINING PROTEIN 2"/>
    <property type="match status" value="1"/>
</dbReference>
<keyword evidence="3" id="KW-0560">Oxidoreductase</keyword>
<dbReference type="PANTHER" id="PTHR46332:SF5">
    <property type="entry name" value="ASPARTATE BETA-HYDROXYLASE DOMAIN CONTAINING 2"/>
    <property type="match status" value="1"/>
</dbReference>
<name>R4Z4G0_9ACTN</name>
<reference evidence="5 6" key="1">
    <citation type="journal article" date="2013" name="ISME J.">
        <title>Metabolic model for the filamentous 'Candidatus Microthrix parvicella' based on genomic and metagenomic analyses.</title>
        <authorList>
            <person name="Jon McIlroy S."/>
            <person name="Kristiansen R."/>
            <person name="Albertsen M."/>
            <person name="Michael Karst S."/>
            <person name="Rossetti S."/>
            <person name="Lund Nielsen J."/>
            <person name="Tandoi V."/>
            <person name="James Seviour R."/>
            <person name="Nielsen P.H."/>
        </authorList>
    </citation>
    <scope>NUCLEOTIDE SEQUENCE [LARGE SCALE GENOMIC DNA]</scope>
    <source>
        <strain evidence="5 6">RN1</strain>
    </source>
</reference>
<organism evidence="5 6">
    <name type="scientific">Candidatus Neomicrothrix parvicella RN1</name>
    <dbReference type="NCBI Taxonomy" id="1229780"/>
    <lineage>
        <taxon>Bacteria</taxon>
        <taxon>Bacillati</taxon>
        <taxon>Actinomycetota</taxon>
        <taxon>Acidimicrobiia</taxon>
        <taxon>Acidimicrobiales</taxon>
        <taxon>Microthrixaceae</taxon>
        <taxon>Candidatus Neomicrothrix</taxon>
    </lineage>
</organism>
<dbReference type="InterPro" id="IPR007803">
    <property type="entry name" value="Asp/Arg/Pro-Hydrxlase"/>
</dbReference>
<protein>
    <recommendedName>
        <fullName evidence="4">Aspartyl/asparaginy/proline hydroxylase domain-containing protein</fullName>
    </recommendedName>
</protein>
<dbReference type="Gene3D" id="2.60.120.330">
    <property type="entry name" value="B-lactam Antibiotic, Isopenicillin N Synthase, Chain"/>
    <property type="match status" value="1"/>
</dbReference>
<comment type="caution">
    <text evidence="5">The sequence shown here is derived from an EMBL/GenBank/DDBJ whole genome shotgun (WGS) entry which is preliminary data.</text>
</comment>
<comment type="similarity">
    <text evidence="1">Belongs to the aspartyl/asparaginyl beta-hydroxylase family.</text>
</comment>
<evidence type="ECO:0000256" key="1">
    <source>
        <dbReference type="ARBA" id="ARBA00007730"/>
    </source>
</evidence>
<dbReference type="SUPFAM" id="SSF51197">
    <property type="entry name" value="Clavaminate synthase-like"/>
    <property type="match status" value="1"/>
</dbReference>
<accession>R4Z4G0</accession>
<feature type="domain" description="Aspartyl/asparaginy/proline hydroxylase" evidence="4">
    <location>
        <begin position="55"/>
        <end position="208"/>
    </location>
</feature>
<evidence type="ECO:0000259" key="4">
    <source>
        <dbReference type="Pfam" id="PF05118"/>
    </source>
</evidence>